<keyword evidence="5" id="KW-1185">Reference proteome</keyword>
<evidence type="ECO:0000313" key="4">
    <source>
        <dbReference type="EMBL" id="KAK2166144.1"/>
    </source>
</evidence>
<evidence type="ECO:0000256" key="1">
    <source>
        <dbReference type="ARBA" id="ARBA00005771"/>
    </source>
</evidence>
<organism evidence="4 5">
    <name type="scientific">Paralvinella palmiformis</name>
    <dbReference type="NCBI Taxonomy" id="53620"/>
    <lineage>
        <taxon>Eukaryota</taxon>
        <taxon>Metazoa</taxon>
        <taxon>Spiralia</taxon>
        <taxon>Lophotrochozoa</taxon>
        <taxon>Annelida</taxon>
        <taxon>Polychaeta</taxon>
        <taxon>Sedentaria</taxon>
        <taxon>Canalipalpata</taxon>
        <taxon>Terebellida</taxon>
        <taxon>Terebelliformia</taxon>
        <taxon>Alvinellidae</taxon>
        <taxon>Paralvinella</taxon>
    </lineage>
</organism>
<evidence type="ECO:0000259" key="3">
    <source>
        <dbReference type="Pfam" id="PF00685"/>
    </source>
</evidence>
<proteinExistence type="inferred from homology"/>
<feature type="domain" description="Sulfotransferase" evidence="3">
    <location>
        <begin position="37"/>
        <end position="276"/>
    </location>
</feature>
<sequence length="287" mass="33789">MADYRISGEWLKDDMVLLKIARPETIDQIESLDMKEGDVLIVGYPKTGTTWIQELIWLICNDGDIATARSLPEFQRVPYLEVNYVGIDLLPQLPRPYVMKTHLRSETFRKQIQAGKVKVIICIRNPKDTLISYYHFYRMNSMLGNFKGTWDEFFELYEVKHLIYGDYFQWYVSWLQHLDKANVMLIKYEDMHHKLPDVINDVSEFLGKRLPEHVTDDVIQHLTFDSMSSNDAVNHKNRTTFDQKISPFMRKGKIGDWKNYLTEAQSALVDKTYKEIIEPMGITLMFE</sequence>
<reference evidence="4" key="1">
    <citation type="journal article" date="2023" name="Mol. Biol. Evol.">
        <title>Third-Generation Sequencing Reveals the Adaptive Role of the Epigenome in Three Deep-Sea Polychaetes.</title>
        <authorList>
            <person name="Perez M."/>
            <person name="Aroh O."/>
            <person name="Sun Y."/>
            <person name="Lan Y."/>
            <person name="Juniper S.K."/>
            <person name="Young C.R."/>
            <person name="Angers B."/>
            <person name="Qian P.Y."/>
        </authorList>
    </citation>
    <scope>NUCLEOTIDE SEQUENCE</scope>
    <source>
        <strain evidence="4">P08H-3</strain>
    </source>
</reference>
<evidence type="ECO:0000313" key="5">
    <source>
        <dbReference type="Proteomes" id="UP001208570"/>
    </source>
</evidence>
<evidence type="ECO:0000256" key="2">
    <source>
        <dbReference type="ARBA" id="ARBA00022679"/>
    </source>
</evidence>
<comment type="similarity">
    <text evidence="1">Belongs to the sulfotransferase 1 family.</text>
</comment>
<dbReference type="Proteomes" id="UP001208570">
    <property type="component" value="Unassembled WGS sequence"/>
</dbReference>
<dbReference type="InterPro" id="IPR000863">
    <property type="entry name" value="Sulfotransferase_dom"/>
</dbReference>
<dbReference type="Gene3D" id="3.40.50.300">
    <property type="entry name" value="P-loop containing nucleotide triphosphate hydrolases"/>
    <property type="match status" value="1"/>
</dbReference>
<comment type="caution">
    <text evidence="4">The sequence shown here is derived from an EMBL/GenBank/DDBJ whole genome shotgun (WGS) entry which is preliminary data.</text>
</comment>
<dbReference type="GO" id="GO:0008146">
    <property type="term" value="F:sulfotransferase activity"/>
    <property type="evidence" value="ECO:0007669"/>
    <property type="project" value="InterPro"/>
</dbReference>
<accession>A0AAD9K763</accession>
<dbReference type="SUPFAM" id="SSF52540">
    <property type="entry name" value="P-loop containing nucleoside triphosphate hydrolases"/>
    <property type="match status" value="1"/>
</dbReference>
<dbReference type="AlphaFoldDB" id="A0AAD9K763"/>
<protein>
    <recommendedName>
        <fullName evidence="3">Sulfotransferase domain-containing protein</fullName>
    </recommendedName>
</protein>
<name>A0AAD9K763_9ANNE</name>
<dbReference type="PANTHER" id="PTHR11783">
    <property type="entry name" value="SULFOTRANSFERASE SULT"/>
    <property type="match status" value="1"/>
</dbReference>
<dbReference type="InterPro" id="IPR027417">
    <property type="entry name" value="P-loop_NTPase"/>
</dbReference>
<keyword evidence="2" id="KW-0808">Transferase</keyword>
<dbReference type="Pfam" id="PF00685">
    <property type="entry name" value="Sulfotransfer_1"/>
    <property type="match status" value="1"/>
</dbReference>
<gene>
    <name evidence="4" type="ORF">LSH36_41g03029</name>
</gene>
<dbReference type="EMBL" id="JAODUP010000041">
    <property type="protein sequence ID" value="KAK2166144.1"/>
    <property type="molecule type" value="Genomic_DNA"/>
</dbReference>